<dbReference type="EMBL" id="RZOA01000027">
    <property type="protein sequence ID" value="KAA8821524.1"/>
    <property type="molecule type" value="Genomic_DNA"/>
</dbReference>
<sequence length="192" mass="22562">MRVVDFDGTVYRGESLFDFYLFTARRYPKVLTVMPPVLHNAIDYKLNRASLDRLEVAIAAVGRRYLDALDATPGTNVYRLIDEYWDRNIHRIKRWYTPRYDDVVLTASFDIIVEEACRRLGIRTCIASTVDPVTHEVTWLNFGDNKRIRLRQMLGEGTQVDEFYTDALYDQPMIDMARRAYLVKGERVRRVK</sequence>
<dbReference type="Proteomes" id="UP000345527">
    <property type="component" value="Unassembled WGS sequence"/>
</dbReference>
<dbReference type="GO" id="GO:0016787">
    <property type="term" value="F:hydrolase activity"/>
    <property type="evidence" value="ECO:0007669"/>
    <property type="project" value="UniProtKB-KW"/>
</dbReference>
<organism evidence="2 3">
    <name type="scientific">Bifidobacterium vespertilionis</name>
    <dbReference type="NCBI Taxonomy" id="2562524"/>
    <lineage>
        <taxon>Bacteria</taxon>
        <taxon>Bacillati</taxon>
        <taxon>Actinomycetota</taxon>
        <taxon>Actinomycetes</taxon>
        <taxon>Bifidobacteriales</taxon>
        <taxon>Bifidobacteriaceae</taxon>
        <taxon>Bifidobacterium</taxon>
    </lineage>
</organism>
<dbReference type="AlphaFoldDB" id="A0A5J5DSG1"/>
<dbReference type="EMBL" id="RZNZ01000023">
    <property type="protein sequence ID" value="KAA8816190.1"/>
    <property type="molecule type" value="Genomic_DNA"/>
</dbReference>
<dbReference type="Gene3D" id="3.40.50.1000">
    <property type="entry name" value="HAD superfamily/HAD-like"/>
    <property type="match status" value="1"/>
</dbReference>
<dbReference type="InterPro" id="IPR023214">
    <property type="entry name" value="HAD_sf"/>
</dbReference>
<dbReference type="Proteomes" id="UP000374630">
    <property type="component" value="Unassembled WGS sequence"/>
</dbReference>
<dbReference type="Pfam" id="PF12710">
    <property type="entry name" value="HAD"/>
    <property type="match status" value="1"/>
</dbReference>
<dbReference type="InterPro" id="IPR036412">
    <property type="entry name" value="HAD-like_sf"/>
</dbReference>
<gene>
    <name evidence="2" type="ORF">EM848_10675</name>
    <name evidence="1" type="ORF">EMO90_11720</name>
</gene>
<accession>A0A5J5DSG1</accession>
<evidence type="ECO:0000313" key="3">
    <source>
        <dbReference type="Proteomes" id="UP000345527"/>
    </source>
</evidence>
<dbReference type="Gene3D" id="1.20.1440.100">
    <property type="entry name" value="SG protein - dephosphorylation function"/>
    <property type="match status" value="1"/>
</dbReference>
<keyword evidence="2" id="KW-0378">Hydrolase</keyword>
<keyword evidence="4" id="KW-1185">Reference proteome</keyword>
<comment type="caution">
    <text evidence="2">The sequence shown here is derived from an EMBL/GenBank/DDBJ whole genome shotgun (WGS) entry which is preliminary data.</text>
</comment>
<name>A0A5J5DSG1_9BIFI</name>
<evidence type="ECO:0000313" key="4">
    <source>
        <dbReference type="Proteomes" id="UP000374630"/>
    </source>
</evidence>
<proteinExistence type="predicted"/>
<dbReference type="OrthoDB" id="9794212at2"/>
<evidence type="ECO:0000313" key="2">
    <source>
        <dbReference type="EMBL" id="KAA8821524.1"/>
    </source>
</evidence>
<dbReference type="RefSeq" id="WP_150354914.1">
    <property type="nucleotide sequence ID" value="NZ_JAFEJW010000001.1"/>
</dbReference>
<dbReference type="SUPFAM" id="SSF56784">
    <property type="entry name" value="HAD-like"/>
    <property type="match status" value="1"/>
</dbReference>
<evidence type="ECO:0000313" key="1">
    <source>
        <dbReference type="EMBL" id="KAA8816190.1"/>
    </source>
</evidence>
<protein>
    <submittedName>
        <fullName evidence="2">HAD family hydrolase</fullName>
    </submittedName>
</protein>
<reference evidence="3 4" key="1">
    <citation type="journal article" date="2019" name="Syst. Appl. Microbiol.">
        <title>Characterization of Bifidobacterium species in feaces of the Egyptian fruit bat: Description of B. vespertilionis sp. nov. and B. rousetti sp. nov.</title>
        <authorList>
            <person name="Modesto M."/>
            <person name="Satti M."/>
            <person name="Watanabe K."/>
            <person name="Puglisi E."/>
            <person name="Morelli L."/>
            <person name="Huang C.-H."/>
            <person name="Liou J.-S."/>
            <person name="Miyashita M."/>
            <person name="Tamura T."/>
            <person name="Saito S."/>
            <person name="Mori K."/>
            <person name="Huang L."/>
            <person name="Sciavilla P."/>
            <person name="Sandri C."/>
            <person name="Spiezio C."/>
            <person name="Vitali F."/>
            <person name="Cavalieri D."/>
            <person name="Perpetuini G."/>
            <person name="Tofalo R."/>
            <person name="Bonetti A."/>
            <person name="Arita M."/>
            <person name="Mattarelli P."/>
        </authorList>
    </citation>
    <scope>NUCLEOTIDE SEQUENCE [LARGE SCALE GENOMIC DNA]</scope>
    <source>
        <strain evidence="1 4">RST16</strain>
        <strain evidence="2 3">RST8</strain>
    </source>
</reference>